<sequence length="584" mass="67248">MLFGAATNAAKEVLMTTTGDNSPFTPDKEYQTIKHKKPRKRTRQESEETSKVVVENKFDIPAEENMDDDAIGTRPRKTVNHAIKEKKRKEGNLAPSSLLYACKKHIEDTVQLSERGTQQKPCASSKLNIDSEVRHLLGNSLPLDEKELEASTVILLKKYEEYSKVFDPNEVFPPSVAFHQAKELIERSEIFAVIKKMPKGANIYGSLLSSVDFNFMYQLTFDDNLYFRFADKLYFKYSKARPGPGWRQLSYLRNTTGNPEYIEDLNNAIKECLTMSTPSSKKYEEILNVHLSLAVYKPNFMKILRRTLEILYEDNLIYAELGFQFPELYDLDGNVYNPLSVLRLCKIVVDDFIRTHKDFIGMRFIYIPDHYLSVENITQFRRTAKDLWKANPNLIAGFGITIGRESLSDWIEELLKFPRGMRLFLNTGFTKDWGIDADYNILDALVLSPASIEESYAVSKHPFVLEKLREQDIPIKFSPILAQTYNYVEDLRDHPLNILIATNYPVVIGNVGGSFVNSTGLSYEWYEAYMAMTPIFCDIRCLKQLAINSLLYSSLSLENKKKSILAWKKKWDKFIEDIILNSDQ</sequence>
<dbReference type="PANTHER" id="PTHR11409">
    <property type="entry name" value="ADENOSINE DEAMINASE"/>
    <property type="match status" value="1"/>
</dbReference>
<dbReference type="GO" id="GO:0006154">
    <property type="term" value="P:adenosine catabolic process"/>
    <property type="evidence" value="ECO:0007669"/>
    <property type="project" value="TreeGrafter"/>
</dbReference>
<dbReference type="InterPro" id="IPR006330">
    <property type="entry name" value="Ado/ade_deaminase"/>
</dbReference>
<dbReference type="SUPFAM" id="SSF51556">
    <property type="entry name" value="Metallo-dependent hydrolases"/>
    <property type="match status" value="1"/>
</dbReference>
<keyword evidence="4" id="KW-1185">Reference proteome</keyword>
<dbReference type="OrthoDB" id="6760350at2759"/>
<dbReference type="Pfam" id="PF08451">
    <property type="entry name" value="A_deaminase_N"/>
    <property type="match status" value="1"/>
</dbReference>
<proteinExistence type="predicted"/>
<dbReference type="GO" id="GO:0005615">
    <property type="term" value="C:extracellular space"/>
    <property type="evidence" value="ECO:0007669"/>
    <property type="project" value="InterPro"/>
</dbReference>
<dbReference type="InterPro" id="IPR013659">
    <property type="entry name" value="A_deaminase_N"/>
</dbReference>
<dbReference type="PANTHER" id="PTHR11409:SF39">
    <property type="entry name" value="ADENOSINE DEAMINASE 2"/>
    <property type="match status" value="1"/>
</dbReference>
<accession>A0A8K0CIK8</accession>
<protein>
    <recommendedName>
        <fullName evidence="2">Adenosine/AMP deaminase N-terminal domain-containing protein</fullName>
    </recommendedName>
</protein>
<dbReference type="Proteomes" id="UP000801492">
    <property type="component" value="Unassembled WGS sequence"/>
</dbReference>
<dbReference type="AlphaFoldDB" id="A0A8K0CIK8"/>
<dbReference type="GO" id="GO:0046103">
    <property type="term" value="P:inosine biosynthetic process"/>
    <property type="evidence" value="ECO:0007669"/>
    <property type="project" value="TreeGrafter"/>
</dbReference>
<evidence type="ECO:0000259" key="2">
    <source>
        <dbReference type="Pfam" id="PF08451"/>
    </source>
</evidence>
<gene>
    <name evidence="3" type="ORF">ILUMI_19802</name>
</gene>
<dbReference type="Gene3D" id="3.20.20.140">
    <property type="entry name" value="Metal-dependent hydrolases"/>
    <property type="match status" value="1"/>
</dbReference>
<feature type="region of interest" description="Disordered" evidence="1">
    <location>
        <begin position="17"/>
        <end position="51"/>
    </location>
</feature>
<feature type="domain" description="Adenosine/AMP deaminase N-terminal" evidence="2">
    <location>
        <begin position="130"/>
        <end position="194"/>
    </location>
</feature>
<feature type="compositionally biased region" description="Basic residues" evidence="1">
    <location>
        <begin position="33"/>
        <end position="42"/>
    </location>
</feature>
<dbReference type="GO" id="GO:0004000">
    <property type="term" value="F:adenosine deaminase activity"/>
    <property type="evidence" value="ECO:0007669"/>
    <property type="project" value="TreeGrafter"/>
</dbReference>
<evidence type="ECO:0000313" key="3">
    <source>
        <dbReference type="EMBL" id="KAF2886371.1"/>
    </source>
</evidence>
<dbReference type="EMBL" id="VTPC01087917">
    <property type="protein sequence ID" value="KAF2886371.1"/>
    <property type="molecule type" value="Genomic_DNA"/>
</dbReference>
<evidence type="ECO:0000313" key="4">
    <source>
        <dbReference type="Proteomes" id="UP000801492"/>
    </source>
</evidence>
<name>A0A8K0CIK8_IGNLU</name>
<dbReference type="InterPro" id="IPR032466">
    <property type="entry name" value="Metal_Hydrolase"/>
</dbReference>
<evidence type="ECO:0000256" key="1">
    <source>
        <dbReference type="SAM" id="MobiDB-lite"/>
    </source>
</evidence>
<comment type="caution">
    <text evidence="3">The sequence shown here is derived from an EMBL/GenBank/DDBJ whole genome shotgun (WGS) entry which is preliminary data.</text>
</comment>
<organism evidence="3 4">
    <name type="scientific">Ignelater luminosus</name>
    <name type="common">Cucubano</name>
    <name type="synonym">Pyrophorus luminosus</name>
    <dbReference type="NCBI Taxonomy" id="2038154"/>
    <lineage>
        <taxon>Eukaryota</taxon>
        <taxon>Metazoa</taxon>
        <taxon>Ecdysozoa</taxon>
        <taxon>Arthropoda</taxon>
        <taxon>Hexapoda</taxon>
        <taxon>Insecta</taxon>
        <taxon>Pterygota</taxon>
        <taxon>Neoptera</taxon>
        <taxon>Endopterygota</taxon>
        <taxon>Coleoptera</taxon>
        <taxon>Polyphaga</taxon>
        <taxon>Elateriformia</taxon>
        <taxon>Elateroidea</taxon>
        <taxon>Elateridae</taxon>
        <taxon>Agrypninae</taxon>
        <taxon>Pyrophorini</taxon>
        <taxon>Ignelater</taxon>
    </lineage>
</organism>
<reference evidence="3" key="1">
    <citation type="submission" date="2019-08" db="EMBL/GenBank/DDBJ databases">
        <title>The genome of the North American firefly Photinus pyralis.</title>
        <authorList>
            <consortium name="Photinus pyralis genome working group"/>
            <person name="Fallon T.R."/>
            <person name="Sander Lower S.E."/>
            <person name="Weng J.-K."/>
        </authorList>
    </citation>
    <scope>NUCLEOTIDE SEQUENCE</scope>
    <source>
        <strain evidence="3">TRF0915ILg1</strain>
        <tissue evidence="3">Whole body</tissue>
    </source>
</reference>